<comment type="similarity">
    <text evidence="2">Belongs to the plant LTP family.</text>
</comment>
<gene>
    <name evidence="12" type="ORF">SAY86_013545</name>
</gene>
<evidence type="ECO:0000256" key="5">
    <source>
        <dbReference type="ARBA" id="ARBA00022729"/>
    </source>
</evidence>
<keyword evidence="9" id="KW-1133">Transmembrane helix</keyword>
<evidence type="ECO:0000256" key="6">
    <source>
        <dbReference type="ARBA" id="ARBA00023157"/>
    </source>
</evidence>
<dbReference type="GO" id="GO:0005886">
    <property type="term" value="C:plasma membrane"/>
    <property type="evidence" value="ECO:0007669"/>
    <property type="project" value="UniProtKB-SubCell"/>
</dbReference>
<feature type="transmembrane region" description="Helical" evidence="9">
    <location>
        <begin position="182"/>
        <end position="201"/>
    </location>
</feature>
<dbReference type="GO" id="GO:0008289">
    <property type="term" value="F:lipid binding"/>
    <property type="evidence" value="ECO:0007669"/>
    <property type="project" value="InterPro"/>
</dbReference>
<dbReference type="InterPro" id="IPR043325">
    <property type="entry name" value="LTSS"/>
</dbReference>
<evidence type="ECO:0000256" key="9">
    <source>
        <dbReference type="SAM" id="Phobius"/>
    </source>
</evidence>
<keyword evidence="5 10" id="KW-0732">Signal</keyword>
<evidence type="ECO:0000256" key="7">
    <source>
        <dbReference type="ARBA" id="ARBA00023180"/>
    </source>
</evidence>
<evidence type="ECO:0000313" key="13">
    <source>
        <dbReference type="Proteomes" id="UP001346149"/>
    </source>
</evidence>
<keyword evidence="8" id="KW-0449">Lipoprotein</keyword>
<dbReference type="GO" id="GO:0098552">
    <property type="term" value="C:side of membrane"/>
    <property type="evidence" value="ECO:0007669"/>
    <property type="project" value="UniProtKB-KW"/>
</dbReference>
<dbReference type="GO" id="GO:0006869">
    <property type="term" value="P:lipid transport"/>
    <property type="evidence" value="ECO:0007669"/>
    <property type="project" value="InterPro"/>
</dbReference>
<dbReference type="Pfam" id="PF14368">
    <property type="entry name" value="LTP_2"/>
    <property type="match status" value="1"/>
</dbReference>
<evidence type="ECO:0000256" key="2">
    <source>
        <dbReference type="ARBA" id="ARBA00009748"/>
    </source>
</evidence>
<evidence type="ECO:0000256" key="3">
    <source>
        <dbReference type="ARBA" id="ARBA00022475"/>
    </source>
</evidence>
<dbReference type="PANTHER" id="PTHR33044">
    <property type="entry name" value="BIFUNCTIONAL INHIBITOR/LIPID-TRANSFER PROTEIN/SEED STORAGE 2S ALBUMIN SUPERFAMILY PROTEIN-RELATED"/>
    <property type="match status" value="1"/>
</dbReference>
<name>A0AAN7QQL8_TRANT</name>
<dbReference type="PRINTS" id="PR00382">
    <property type="entry name" value="LIPIDTRNSFER"/>
</dbReference>
<dbReference type="InterPro" id="IPR036312">
    <property type="entry name" value="Bifun_inhib/LTP/seed_sf"/>
</dbReference>
<feature type="chain" id="PRO_5043001089" description="Bifunctional inhibitor/plant lipid transfer protein/seed storage helical domain-containing protein" evidence="10">
    <location>
        <begin position="32"/>
        <end position="210"/>
    </location>
</feature>
<proteinExistence type="inferred from homology"/>
<feature type="signal peptide" evidence="10">
    <location>
        <begin position="1"/>
        <end position="31"/>
    </location>
</feature>
<dbReference type="InterPro" id="IPR016140">
    <property type="entry name" value="Bifunc_inhib/LTP/seed_store"/>
</dbReference>
<dbReference type="SUPFAM" id="SSF47699">
    <property type="entry name" value="Bifunctional inhibitor/lipid-transfer protein/seed storage 2S albumin"/>
    <property type="match status" value="1"/>
</dbReference>
<protein>
    <recommendedName>
        <fullName evidence="11">Bifunctional inhibitor/plant lipid transfer protein/seed storage helical domain-containing protein</fullName>
    </recommendedName>
</protein>
<evidence type="ECO:0000313" key="12">
    <source>
        <dbReference type="EMBL" id="KAK4771770.1"/>
    </source>
</evidence>
<keyword evidence="4" id="KW-0336">GPI-anchor</keyword>
<dbReference type="Gene3D" id="1.10.110.10">
    <property type="entry name" value="Plant lipid-transfer and hydrophobic proteins"/>
    <property type="match status" value="1"/>
</dbReference>
<sequence length="210" mass="21937">MALRRAMIGGLQLSLAASALVVVLTMGPAAADMNQDRAECANQLAELSTCLTYVRGDAKAPTNDCCKGLKQVIEKSSKCICILVKDRDDPSLQNLKINATLALGLPDKCQFPTNVTECINLLHLDPKSPEAKIFQGSLSGNSSSTPSASAITAPSVANVNSGGNGTASGQPNGSSGNNKMNMGSVLVLVIACVAALWMFTLDPTISRRHY</sequence>
<dbReference type="Proteomes" id="UP001346149">
    <property type="component" value="Unassembled WGS sequence"/>
</dbReference>
<keyword evidence="7" id="KW-0325">Glycoprotein</keyword>
<reference evidence="12 13" key="1">
    <citation type="journal article" date="2023" name="Hortic Res">
        <title>Pangenome of water caltrop reveals structural variations and asymmetric subgenome divergence after allopolyploidization.</title>
        <authorList>
            <person name="Zhang X."/>
            <person name="Chen Y."/>
            <person name="Wang L."/>
            <person name="Yuan Y."/>
            <person name="Fang M."/>
            <person name="Shi L."/>
            <person name="Lu R."/>
            <person name="Comes H.P."/>
            <person name="Ma Y."/>
            <person name="Chen Y."/>
            <person name="Huang G."/>
            <person name="Zhou Y."/>
            <person name="Zheng Z."/>
            <person name="Qiu Y."/>
        </authorList>
    </citation>
    <scope>NUCLEOTIDE SEQUENCE [LARGE SCALE GENOMIC DNA]</scope>
    <source>
        <strain evidence="12">F231</strain>
    </source>
</reference>
<evidence type="ECO:0000256" key="8">
    <source>
        <dbReference type="ARBA" id="ARBA00023288"/>
    </source>
</evidence>
<keyword evidence="13" id="KW-1185">Reference proteome</keyword>
<dbReference type="AlphaFoldDB" id="A0AAN7QQL8"/>
<keyword evidence="9" id="KW-0472">Membrane</keyword>
<dbReference type="SMART" id="SM00499">
    <property type="entry name" value="AAI"/>
    <property type="match status" value="1"/>
</dbReference>
<comment type="caution">
    <text evidence="12">The sequence shown here is derived from an EMBL/GenBank/DDBJ whole genome shotgun (WGS) entry which is preliminary data.</text>
</comment>
<comment type="subcellular location">
    <subcellularLocation>
        <location evidence="1">Cell membrane</location>
        <topology evidence="1">Lipid-anchor</topology>
        <topology evidence="1">GPI-anchor</topology>
    </subcellularLocation>
</comment>
<organism evidence="12 13">
    <name type="scientific">Trapa natans</name>
    <name type="common">Water chestnut</name>
    <dbReference type="NCBI Taxonomy" id="22666"/>
    <lineage>
        <taxon>Eukaryota</taxon>
        <taxon>Viridiplantae</taxon>
        <taxon>Streptophyta</taxon>
        <taxon>Embryophyta</taxon>
        <taxon>Tracheophyta</taxon>
        <taxon>Spermatophyta</taxon>
        <taxon>Magnoliopsida</taxon>
        <taxon>eudicotyledons</taxon>
        <taxon>Gunneridae</taxon>
        <taxon>Pentapetalae</taxon>
        <taxon>rosids</taxon>
        <taxon>malvids</taxon>
        <taxon>Myrtales</taxon>
        <taxon>Lythraceae</taxon>
        <taxon>Trapa</taxon>
    </lineage>
</organism>
<dbReference type="CDD" id="cd00010">
    <property type="entry name" value="AAI_LTSS"/>
    <property type="match status" value="1"/>
</dbReference>
<evidence type="ECO:0000256" key="1">
    <source>
        <dbReference type="ARBA" id="ARBA00004609"/>
    </source>
</evidence>
<keyword evidence="6" id="KW-1015">Disulfide bond</keyword>
<accession>A0AAN7QQL8</accession>
<keyword evidence="9" id="KW-0812">Transmembrane</keyword>
<dbReference type="InterPro" id="IPR000528">
    <property type="entry name" value="Plant_nsLTP"/>
</dbReference>
<dbReference type="EMBL" id="JAXQNO010000020">
    <property type="protein sequence ID" value="KAK4771770.1"/>
    <property type="molecule type" value="Genomic_DNA"/>
</dbReference>
<keyword evidence="3" id="KW-1003">Cell membrane</keyword>
<evidence type="ECO:0000256" key="4">
    <source>
        <dbReference type="ARBA" id="ARBA00022622"/>
    </source>
</evidence>
<feature type="domain" description="Bifunctional inhibitor/plant lipid transfer protein/seed storage helical" evidence="11">
    <location>
        <begin position="40"/>
        <end position="118"/>
    </location>
</feature>
<evidence type="ECO:0000259" key="11">
    <source>
        <dbReference type="SMART" id="SM00499"/>
    </source>
</evidence>
<evidence type="ECO:0000256" key="10">
    <source>
        <dbReference type="SAM" id="SignalP"/>
    </source>
</evidence>